<protein>
    <submittedName>
        <fullName evidence="2">DUF695 domain-containing protein</fullName>
    </submittedName>
</protein>
<evidence type="ECO:0000313" key="3">
    <source>
        <dbReference type="Proteomes" id="UP000809431"/>
    </source>
</evidence>
<organism evidence="2 3">
    <name type="scientific">Jeongeupia naejangsanensis</name>
    <dbReference type="NCBI Taxonomy" id="613195"/>
    <lineage>
        <taxon>Bacteria</taxon>
        <taxon>Pseudomonadati</taxon>
        <taxon>Pseudomonadota</taxon>
        <taxon>Betaproteobacteria</taxon>
        <taxon>Neisseriales</taxon>
        <taxon>Chitinibacteraceae</taxon>
        <taxon>Jeongeupia</taxon>
    </lineage>
</organism>
<dbReference type="InterPro" id="IPR016097">
    <property type="entry name" value="DUF695"/>
</dbReference>
<proteinExistence type="predicted"/>
<name>A0ABS2BKN1_9NEIS</name>
<dbReference type="RefSeq" id="WP_203538259.1">
    <property type="nucleotide sequence ID" value="NZ_JAESND010000004.1"/>
</dbReference>
<feature type="domain" description="DUF695" evidence="1">
    <location>
        <begin position="24"/>
        <end position="131"/>
    </location>
</feature>
<reference evidence="2 3" key="1">
    <citation type="submission" date="2021-01" db="EMBL/GenBank/DDBJ databases">
        <title>Draft Genome Sequence and Polyhydroxyalkanoate Biosynthetic Potential of Jeongeupia naejangsanensis Type Strain DSM 24253.</title>
        <authorList>
            <person name="Turrini P."/>
            <person name="Artuso I."/>
            <person name="Lugli G.A."/>
            <person name="Frangipani E."/>
            <person name="Ventura M."/>
            <person name="Visca P."/>
        </authorList>
    </citation>
    <scope>NUCLEOTIDE SEQUENCE [LARGE SCALE GENOMIC DNA]</scope>
    <source>
        <strain evidence="2 3">DSM 24253</strain>
    </source>
</reference>
<dbReference type="Pfam" id="PF05117">
    <property type="entry name" value="DUF695"/>
    <property type="match status" value="1"/>
</dbReference>
<keyword evidence="3" id="KW-1185">Reference proteome</keyword>
<dbReference type="Proteomes" id="UP000809431">
    <property type="component" value="Unassembled WGS sequence"/>
</dbReference>
<gene>
    <name evidence="2" type="ORF">JMJ54_09880</name>
</gene>
<comment type="caution">
    <text evidence="2">The sequence shown here is derived from an EMBL/GenBank/DDBJ whole genome shotgun (WGS) entry which is preliminary data.</text>
</comment>
<accession>A0ABS2BKN1</accession>
<evidence type="ECO:0000313" key="2">
    <source>
        <dbReference type="EMBL" id="MBM3116143.1"/>
    </source>
</evidence>
<evidence type="ECO:0000259" key="1">
    <source>
        <dbReference type="Pfam" id="PF05117"/>
    </source>
</evidence>
<sequence>MVTWVLAQSSSPNGIHLLRLAQFEHEFSFRKFPERLHITWTYRSGANFAPSDADLQEMEEFENRLCERIESASTAQLIASFTEPSYREYIFHARDTKPFLKILNSLPNFGYKLPIEVSGEFDAEGMFYHSYAGTLIATS</sequence>
<dbReference type="EMBL" id="JAESND010000004">
    <property type="protein sequence ID" value="MBM3116143.1"/>
    <property type="molecule type" value="Genomic_DNA"/>
</dbReference>